<dbReference type="InterPro" id="IPR036259">
    <property type="entry name" value="MFS_trans_sf"/>
</dbReference>
<proteinExistence type="predicted"/>
<protein>
    <submittedName>
        <fullName evidence="2">Uncharacterized protein</fullName>
    </submittedName>
</protein>
<keyword evidence="1" id="KW-0472">Membrane</keyword>
<keyword evidence="3" id="KW-1185">Reference proteome</keyword>
<evidence type="ECO:0000256" key="1">
    <source>
        <dbReference type="SAM" id="Phobius"/>
    </source>
</evidence>
<evidence type="ECO:0000313" key="2">
    <source>
        <dbReference type="EMBL" id="MDX8527949.1"/>
    </source>
</evidence>
<comment type="caution">
    <text evidence="2">The sequence shown here is derived from an EMBL/GenBank/DDBJ whole genome shotgun (WGS) entry which is preliminary data.</text>
</comment>
<dbReference type="SUPFAM" id="SSF103473">
    <property type="entry name" value="MFS general substrate transporter"/>
    <property type="match status" value="1"/>
</dbReference>
<feature type="transmembrane region" description="Helical" evidence="1">
    <location>
        <begin position="64"/>
        <end position="88"/>
    </location>
</feature>
<dbReference type="RefSeq" id="WP_320235886.1">
    <property type="nucleotide sequence ID" value="NZ_JAVIJF010000021.1"/>
</dbReference>
<organism evidence="2 3">
    <name type="scientific">Mesorhizobium montanum</name>
    <dbReference type="NCBI Taxonomy" id="3072323"/>
    <lineage>
        <taxon>Bacteria</taxon>
        <taxon>Pseudomonadati</taxon>
        <taxon>Pseudomonadota</taxon>
        <taxon>Alphaproteobacteria</taxon>
        <taxon>Hyphomicrobiales</taxon>
        <taxon>Phyllobacteriaceae</taxon>
        <taxon>Mesorhizobium</taxon>
    </lineage>
</organism>
<accession>A0ABU4ZUG1</accession>
<reference evidence="2 3" key="1">
    <citation type="submission" date="2023-08" db="EMBL/GenBank/DDBJ databases">
        <title>Implementing the SeqCode for naming new Mesorhizobium species isolated from Vachellia karroo root nodules.</title>
        <authorList>
            <person name="Van Lill M."/>
        </authorList>
    </citation>
    <scope>NUCLEOTIDE SEQUENCE [LARGE SCALE GENOMIC DNA]</scope>
    <source>
        <strain evidence="2 3">MSK 1335</strain>
    </source>
</reference>
<keyword evidence="1" id="KW-1133">Transmembrane helix</keyword>
<dbReference type="PROSITE" id="PS51257">
    <property type="entry name" value="PROKAR_LIPOPROTEIN"/>
    <property type="match status" value="1"/>
</dbReference>
<feature type="transmembrane region" description="Helical" evidence="1">
    <location>
        <begin position="152"/>
        <end position="178"/>
    </location>
</feature>
<name>A0ABU4ZUG1_9HYPH</name>
<keyword evidence="1" id="KW-0812">Transmembrane</keyword>
<feature type="transmembrane region" description="Helical" evidence="1">
    <location>
        <begin position="21"/>
        <end position="44"/>
    </location>
</feature>
<sequence>MAKIASRESAAVTPKAATSSYLEWGGIFGGGVIACAISVVLLQFGSSAGLALGSPTLPNGGASWNVLAAGLWVVIVAIASSAAGGYVAGRMRTRWEDSNESESEFRDGIHGIAVWALATLGAAFFLAMIGGHGAAAVVNPADAKLNESTERLSAHITAIFSFATAAGSALGAAAAWFAAITGGEHRDEGIAFHQVVPVLLRKR</sequence>
<evidence type="ECO:0000313" key="3">
    <source>
        <dbReference type="Proteomes" id="UP001276840"/>
    </source>
</evidence>
<feature type="transmembrane region" description="Helical" evidence="1">
    <location>
        <begin position="109"/>
        <end position="132"/>
    </location>
</feature>
<dbReference type="EMBL" id="JAVIJF010000021">
    <property type="protein sequence ID" value="MDX8527949.1"/>
    <property type="molecule type" value="Genomic_DNA"/>
</dbReference>
<gene>
    <name evidence="2" type="ORF">RFM68_26010</name>
</gene>
<dbReference type="Proteomes" id="UP001276840">
    <property type="component" value="Unassembled WGS sequence"/>
</dbReference>